<dbReference type="GO" id="GO:0045892">
    <property type="term" value="P:negative regulation of DNA-templated transcription"/>
    <property type="evidence" value="ECO:0007669"/>
    <property type="project" value="TreeGrafter"/>
</dbReference>
<accession>A0A193GIU6</accession>
<dbReference type="InterPro" id="IPR050679">
    <property type="entry name" value="Bact_HTH_transcr_reg"/>
</dbReference>
<dbReference type="EMBL" id="CP016172">
    <property type="protein sequence ID" value="ANN79194.1"/>
    <property type="molecule type" value="Genomic_DNA"/>
</dbReference>
<keyword evidence="6" id="KW-1185">Reference proteome</keyword>
<dbReference type="PANTHER" id="PTHR44846">
    <property type="entry name" value="MANNOSYL-D-GLYCERATE TRANSPORT/METABOLISM SYSTEM REPRESSOR MNGR-RELATED"/>
    <property type="match status" value="1"/>
</dbReference>
<evidence type="ECO:0000256" key="3">
    <source>
        <dbReference type="ARBA" id="ARBA00023163"/>
    </source>
</evidence>
<evidence type="ECO:0000256" key="1">
    <source>
        <dbReference type="ARBA" id="ARBA00023015"/>
    </source>
</evidence>
<dbReference type="KEGG" id="bfz:BAU07_20570"/>
<dbReference type="Gene3D" id="1.10.10.10">
    <property type="entry name" value="Winged helix-like DNA-binding domain superfamily/Winged helix DNA-binding domain"/>
    <property type="match status" value="1"/>
</dbReference>
<dbReference type="InterPro" id="IPR000524">
    <property type="entry name" value="Tscrpt_reg_HTH_GntR"/>
</dbReference>
<dbReference type="SMART" id="SM00866">
    <property type="entry name" value="UTRA"/>
    <property type="match status" value="1"/>
</dbReference>
<dbReference type="SMART" id="SM00345">
    <property type="entry name" value="HTH_GNTR"/>
    <property type="match status" value="1"/>
</dbReference>
<dbReference type="GO" id="GO:0003677">
    <property type="term" value="F:DNA binding"/>
    <property type="evidence" value="ECO:0007669"/>
    <property type="project" value="UniProtKB-KW"/>
</dbReference>
<reference evidence="5 6" key="1">
    <citation type="submission" date="2016-06" db="EMBL/GenBank/DDBJ databases">
        <title>Complete genome sequences of Bordetella bronchialis and Bordetella flabilis.</title>
        <authorList>
            <person name="LiPuma J.J."/>
            <person name="Spilker T."/>
        </authorList>
    </citation>
    <scope>NUCLEOTIDE SEQUENCE [LARGE SCALE GENOMIC DNA]</scope>
    <source>
        <strain evidence="5 6">AU10664</strain>
    </source>
</reference>
<keyword evidence="2" id="KW-0238">DNA-binding</keyword>
<dbReference type="RefSeq" id="WP_066661797.1">
    <property type="nucleotide sequence ID" value="NZ_CBCSCL010000031.1"/>
</dbReference>
<proteinExistence type="predicted"/>
<name>A0A193GIU6_9BORD</name>
<dbReference type="Pfam" id="PF07702">
    <property type="entry name" value="UTRA"/>
    <property type="match status" value="1"/>
</dbReference>
<dbReference type="CDD" id="cd07377">
    <property type="entry name" value="WHTH_GntR"/>
    <property type="match status" value="1"/>
</dbReference>
<organism evidence="5 6">
    <name type="scientific">Bordetella flabilis</name>
    <dbReference type="NCBI Taxonomy" id="463014"/>
    <lineage>
        <taxon>Bacteria</taxon>
        <taxon>Pseudomonadati</taxon>
        <taxon>Pseudomonadota</taxon>
        <taxon>Betaproteobacteria</taxon>
        <taxon>Burkholderiales</taxon>
        <taxon>Alcaligenaceae</taxon>
        <taxon>Bordetella</taxon>
    </lineage>
</organism>
<dbReference type="SUPFAM" id="SSF46785">
    <property type="entry name" value="Winged helix' DNA-binding domain"/>
    <property type="match status" value="1"/>
</dbReference>
<dbReference type="PRINTS" id="PR00035">
    <property type="entry name" value="HTHGNTR"/>
</dbReference>
<dbReference type="PANTHER" id="PTHR44846:SF1">
    <property type="entry name" value="MANNOSYL-D-GLYCERATE TRANSPORT_METABOLISM SYSTEM REPRESSOR MNGR-RELATED"/>
    <property type="match status" value="1"/>
</dbReference>
<dbReference type="SUPFAM" id="SSF64288">
    <property type="entry name" value="Chorismate lyase-like"/>
    <property type="match status" value="1"/>
</dbReference>
<dbReference type="InterPro" id="IPR036390">
    <property type="entry name" value="WH_DNA-bd_sf"/>
</dbReference>
<dbReference type="GO" id="GO:0003700">
    <property type="term" value="F:DNA-binding transcription factor activity"/>
    <property type="evidence" value="ECO:0007669"/>
    <property type="project" value="InterPro"/>
</dbReference>
<evidence type="ECO:0000313" key="6">
    <source>
        <dbReference type="Proteomes" id="UP000091926"/>
    </source>
</evidence>
<protein>
    <submittedName>
        <fullName evidence="5">GntR family transcriptional regulator</fullName>
    </submittedName>
</protein>
<dbReference type="InterPro" id="IPR011663">
    <property type="entry name" value="UTRA"/>
</dbReference>
<evidence type="ECO:0000313" key="5">
    <source>
        <dbReference type="EMBL" id="ANN79194.1"/>
    </source>
</evidence>
<evidence type="ECO:0000259" key="4">
    <source>
        <dbReference type="PROSITE" id="PS50949"/>
    </source>
</evidence>
<dbReference type="InterPro" id="IPR028978">
    <property type="entry name" value="Chorismate_lyase_/UTRA_dom_sf"/>
</dbReference>
<evidence type="ECO:0000256" key="2">
    <source>
        <dbReference type="ARBA" id="ARBA00023125"/>
    </source>
</evidence>
<dbReference type="AlphaFoldDB" id="A0A193GIU6"/>
<dbReference type="Gene3D" id="3.40.1410.10">
    <property type="entry name" value="Chorismate lyase-like"/>
    <property type="match status" value="1"/>
</dbReference>
<dbReference type="STRING" id="463014.BAU07_20570"/>
<keyword evidence="1" id="KW-0805">Transcription regulation</keyword>
<sequence>MPLYLVIQNALRAAIGNGTYAPGGRLPTEAELAQQFGTTKATVVHALQQLVFEGLIERRRGAGSFVAQPAVDTTVDTHNLAYFERDIFASGKDLVYKVVSFAQAPVDDHVREALRLGGDEPVFELRRIRILAGQPFAYERRYMPALVASGMTEEMLARHAVQHILEHHMHTPIVKFINAVRVSLPPADIARHLDIERSRPVLVRTHTFLDKRDIALLWGETVYREEYKIHYVLTA</sequence>
<dbReference type="InterPro" id="IPR036388">
    <property type="entry name" value="WH-like_DNA-bd_sf"/>
</dbReference>
<feature type="domain" description="HTH gntR-type" evidence="4">
    <location>
        <begin position="1"/>
        <end position="69"/>
    </location>
</feature>
<gene>
    <name evidence="5" type="ORF">BAU07_20570</name>
</gene>
<dbReference type="PROSITE" id="PS50949">
    <property type="entry name" value="HTH_GNTR"/>
    <property type="match status" value="1"/>
</dbReference>
<dbReference type="Pfam" id="PF00392">
    <property type="entry name" value="GntR"/>
    <property type="match status" value="1"/>
</dbReference>
<dbReference type="Proteomes" id="UP000091926">
    <property type="component" value="Chromosome"/>
</dbReference>
<keyword evidence="3" id="KW-0804">Transcription</keyword>